<proteinExistence type="predicted"/>
<feature type="compositionally biased region" description="Polar residues" evidence="1">
    <location>
        <begin position="114"/>
        <end position="127"/>
    </location>
</feature>
<dbReference type="Gene3D" id="1.10.10.10">
    <property type="entry name" value="Winged helix-like DNA-binding domain superfamily/Winged helix DNA-binding domain"/>
    <property type="match status" value="1"/>
</dbReference>
<feature type="region of interest" description="Disordered" evidence="1">
    <location>
        <begin position="87"/>
        <end position="189"/>
    </location>
</feature>
<dbReference type="RefSeq" id="XP_016238402.1">
    <property type="nucleotide sequence ID" value="XM_016376832.1"/>
</dbReference>
<dbReference type="VEuPathDB" id="FungiDB:PV08_02474"/>
<dbReference type="EMBL" id="KN847493">
    <property type="protein sequence ID" value="KIW18186.1"/>
    <property type="molecule type" value="Genomic_DNA"/>
</dbReference>
<dbReference type="GeneID" id="27329557"/>
<reference evidence="2 3" key="1">
    <citation type="submission" date="2015-01" db="EMBL/GenBank/DDBJ databases">
        <title>The Genome Sequence of Exophiala spinifera CBS89968.</title>
        <authorList>
            <consortium name="The Broad Institute Genomics Platform"/>
            <person name="Cuomo C."/>
            <person name="de Hoog S."/>
            <person name="Gorbushina A."/>
            <person name="Stielow B."/>
            <person name="Teixiera M."/>
            <person name="Abouelleil A."/>
            <person name="Chapman S.B."/>
            <person name="Priest M."/>
            <person name="Young S.K."/>
            <person name="Wortman J."/>
            <person name="Nusbaum C."/>
            <person name="Birren B."/>
        </authorList>
    </citation>
    <scope>NUCLEOTIDE SEQUENCE [LARGE SCALE GENOMIC DNA]</scope>
    <source>
        <strain evidence="2 3">CBS 89968</strain>
    </source>
</reference>
<dbReference type="STRING" id="91928.A0A0D1YSF7"/>
<dbReference type="AlphaFoldDB" id="A0A0D1YSF7"/>
<dbReference type="InterPro" id="IPR036388">
    <property type="entry name" value="WH-like_DNA-bd_sf"/>
</dbReference>
<feature type="compositionally biased region" description="Low complexity" evidence="1">
    <location>
        <begin position="128"/>
        <end position="153"/>
    </location>
</feature>
<feature type="compositionally biased region" description="Basic and acidic residues" evidence="1">
    <location>
        <begin position="172"/>
        <end position="189"/>
    </location>
</feature>
<dbReference type="HOGENOM" id="CLU_799337_0_0_1"/>
<evidence type="ECO:0000313" key="2">
    <source>
        <dbReference type="EMBL" id="KIW18186.1"/>
    </source>
</evidence>
<feature type="compositionally biased region" description="Low complexity" evidence="1">
    <location>
        <begin position="99"/>
        <end position="113"/>
    </location>
</feature>
<accession>A0A0D1YSF7</accession>
<sequence length="347" mass="39251">MTNFTAINTARSRTFSANAHIRSGTRLGTRGWSNRRTTGFDPKWEPYVRDCLSRVQQYYDGEEDAQVDVDRAVAICALVDMRNSTQNNDDVEMADAESRQSSSSSAATQFASSNRASLPATSVTSQLITPSTTTPIVTPTITPTITPTDLPTRPSSPKPETSRRAKRGKRSRYNDNDDNKNRSPSDHFAHRFKMVMNTRSSKNDDHEKFSDAQLHGLGSVLLPAEIELYKSLNISESVYRCQRARFFLGIAAFTEELRRRKEKGLLAKSPWNIGRSQFQMFGNMDANKSSRVFDFYLEHGWVQHPKQTAESLHTYETIFSQEHRNALHAEMRNWGAKNGKDDDVVTV</sequence>
<evidence type="ECO:0000256" key="1">
    <source>
        <dbReference type="SAM" id="MobiDB-lite"/>
    </source>
</evidence>
<keyword evidence="3" id="KW-1185">Reference proteome</keyword>
<protein>
    <submittedName>
        <fullName evidence="2">Uncharacterized protein</fullName>
    </submittedName>
</protein>
<gene>
    <name evidence="2" type="ORF">PV08_02474</name>
</gene>
<evidence type="ECO:0000313" key="3">
    <source>
        <dbReference type="Proteomes" id="UP000053328"/>
    </source>
</evidence>
<organism evidence="2 3">
    <name type="scientific">Exophiala spinifera</name>
    <dbReference type="NCBI Taxonomy" id="91928"/>
    <lineage>
        <taxon>Eukaryota</taxon>
        <taxon>Fungi</taxon>
        <taxon>Dikarya</taxon>
        <taxon>Ascomycota</taxon>
        <taxon>Pezizomycotina</taxon>
        <taxon>Eurotiomycetes</taxon>
        <taxon>Chaetothyriomycetidae</taxon>
        <taxon>Chaetothyriales</taxon>
        <taxon>Herpotrichiellaceae</taxon>
        <taxon>Exophiala</taxon>
    </lineage>
</organism>
<name>A0A0D1YSF7_9EURO</name>
<dbReference type="OrthoDB" id="5598695at2759"/>
<dbReference type="Proteomes" id="UP000053328">
    <property type="component" value="Unassembled WGS sequence"/>
</dbReference>